<protein>
    <recommendedName>
        <fullName evidence="2">SWIM-type domain-containing protein</fullName>
    </recommendedName>
</protein>
<reference evidence="3 4" key="1">
    <citation type="submission" date="2016-12" db="EMBL/GenBank/DDBJ databases">
        <title>Complete genome sequence of Clostridium kluyveri JZZ isolated from the pit mud of a Chinese flavor liquor-making factory.</title>
        <authorList>
            <person name="Wang Y."/>
        </authorList>
    </citation>
    <scope>NUCLEOTIDE SEQUENCE [LARGE SCALE GENOMIC DNA]</scope>
    <source>
        <strain evidence="3 4">JZZ</strain>
    </source>
</reference>
<evidence type="ECO:0000313" key="3">
    <source>
        <dbReference type="EMBL" id="APM39729.1"/>
    </source>
</evidence>
<keyword evidence="1" id="KW-0863">Zinc-finger</keyword>
<dbReference type="InterPro" id="IPR007527">
    <property type="entry name" value="Znf_SWIM"/>
</dbReference>
<organism evidence="3 4">
    <name type="scientific">Clostridium kluyveri</name>
    <dbReference type="NCBI Taxonomy" id="1534"/>
    <lineage>
        <taxon>Bacteria</taxon>
        <taxon>Bacillati</taxon>
        <taxon>Bacillota</taxon>
        <taxon>Clostridia</taxon>
        <taxon>Eubacteriales</taxon>
        <taxon>Clostridiaceae</taxon>
        <taxon>Clostridium</taxon>
    </lineage>
</organism>
<name>A0A1L5F9N9_CLOKL</name>
<keyword evidence="1" id="KW-0862">Zinc</keyword>
<sequence>MNINDFKKHIDRKILDRGYAYYSEGNIIETNNQGNNEYIFQIQGSEDYEVVVKIDNMGEILYSQCDCPYDFGPVCKHEAAAYFELSEILNDEGSTISVKREVVKHQGLKEVLDNLSKEELIGIIIDMTEKDKILKNSLIVRYSKGNDKQELEKCKNLIDSIVRKYTGGRGFIEYSKTYGFVSDMGDLLEKVRSTQDTLLALNIAFLLLNEAVEAFQYADDSNGEIGSLVGETMELIEEIVTEINPSHVNLREKVFNKILQQSDNKIFDGWDEYKIDILQLCAKFTDVKEFRVKLRKKIEYFIDKNSNRKYNEYINESMLKILFDMIKEYGTKKEADDFIKDNLIFTYFRELLINKHIKEKNYHKVIELTLEGEKQDKQYAGLISKWKKIRYAAYKELSLKKEQFQLAKELLLDGDFEYYNELKEIAAGDKVVLYNNLKQELKNDKGRYGRSIYLKLIVEENDLDEIMEFIRENPTNIEEYAHMLVGKFKDEVINIYNKYIKSSANSSLNRRDYQRVCEILKRYKKIAGEEKQKGMINELSGLYRKRPAFIDELSKIR</sequence>
<evidence type="ECO:0000259" key="2">
    <source>
        <dbReference type="PROSITE" id="PS50966"/>
    </source>
</evidence>
<dbReference type="AlphaFoldDB" id="A0A1L5F9N9"/>
<dbReference type="Proteomes" id="UP000184604">
    <property type="component" value="Chromosome"/>
</dbReference>
<evidence type="ECO:0000313" key="4">
    <source>
        <dbReference type="Proteomes" id="UP000184604"/>
    </source>
</evidence>
<dbReference type="EMBL" id="CP018335">
    <property type="protein sequence ID" value="APM39729.1"/>
    <property type="molecule type" value="Genomic_DNA"/>
</dbReference>
<dbReference type="OrthoDB" id="9760715at2"/>
<evidence type="ECO:0000256" key="1">
    <source>
        <dbReference type="PROSITE-ProRule" id="PRU00325"/>
    </source>
</evidence>
<proteinExistence type="predicted"/>
<feature type="domain" description="SWIM-type" evidence="2">
    <location>
        <begin position="48"/>
        <end position="86"/>
    </location>
</feature>
<dbReference type="GO" id="GO:0008270">
    <property type="term" value="F:zinc ion binding"/>
    <property type="evidence" value="ECO:0007669"/>
    <property type="project" value="UniProtKB-KW"/>
</dbReference>
<dbReference type="PROSITE" id="PS50966">
    <property type="entry name" value="ZF_SWIM"/>
    <property type="match status" value="1"/>
</dbReference>
<accession>A0A1L5F9N9</accession>
<gene>
    <name evidence="3" type="ORF">BS101_13790</name>
</gene>
<keyword evidence="1" id="KW-0479">Metal-binding</keyword>